<keyword evidence="11" id="KW-0282">Flagellum</keyword>
<dbReference type="STRING" id="698738.OLEAN_C11870"/>
<dbReference type="InterPro" id="IPR035890">
    <property type="entry name" value="Anti-sigma-28_factor_FlgM_sf"/>
</dbReference>
<evidence type="ECO:0000256" key="5">
    <source>
        <dbReference type="ARBA" id="ARBA00023015"/>
    </source>
</evidence>
<feature type="compositionally biased region" description="Polar residues" evidence="9">
    <location>
        <begin position="41"/>
        <end position="57"/>
    </location>
</feature>
<dbReference type="GO" id="GO:0045892">
    <property type="term" value="P:negative regulation of DNA-templated transcription"/>
    <property type="evidence" value="ECO:0007669"/>
    <property type="project" value="InterPro"/>
</dbReference>
<evidence type="ECO:0000313" key="11">
    <source>
        <dbReference type="EMBL" id="CCK75363.1"/>
    </source>
</evidence>
<dbReference type="Pfam" id="PF04316">
    <property type="entry name" value="FlgM"/>
    <property type="match status" value="1"/>
</dbReference>
<evidence type="ECO:0000256" key="9">
    <source>
        <dbReference type="SAM" id="MobiDB-lite"/>
    </source>
</evidence>
<dbReference type="EMBL" id="FO203512">
    <property type="protein sequence ID" value="CCK75363.1"/>
    <property type="molecule type" value="Genomic_DNA"/>
</dbReference>
<keyword evidence="11" id="KW-0969">Cilium</keyword>
<keyword evidence="4" id="KW-1005">Bacterial flagellum biogenesis</keyword>
<reference evidence="11 12" key="1">
    <citation type="journal article" date="2013" name="Nat. Commun.">
        <title>Genome sequence and functional genomic analysis of the oil-degrading bacterium Oleispira antarctica.</title>
        <authorList>
            <person name="Kube M."/>
            <person name="Chernikova T.N."/>
            <person name="Al-Ramahi Y."/>
            <person name="Beloqui A."/>
            <person name="Lopez-Cortez N."/>
            <person name="Guazzaroni M.E."/>
            <person name="Heipieper H.J."/>
            <person name="Klages S."/>
            <person name="Kotsyurbenko O.R."/>
            <person name="Langer I."/>
            <person name="Nechitaylo T.Y."/>
            <person name="Lunsdorf H."/>
            <person name="Fernandez M."/>
            <person name="Juarez S."/>
            <person name="Ciordia S."/>
            <person name="Singer A."/>
            <person name="Kagan O."/>
            <person name="Egorova O."/>
            <person name="Petit P.A."/>
            <person name="Stogios P."/>
            <person name="Kim Y."/>
            <person name="Tchigvintsev A."/>
            <person name="Flick R."/>
            <person name="Denaro R."/>
            <person name="Genovese M."/>
            <person name="Albar J.P."/>
            <person name="Reva O.N."/>
            <person name="Martinez-Gomariz M."/>
            <person name="Tran H."/>
            <person name="Ferrer M."/>
            <person name="Savchenko A."/>
            <person name="Yakunin A.F."/>
            <person name="Yakimov M.M."/>
            <person name="Golyshina O.V."/>
            <person name="Reinhardt R."/>
            <person name="Golyshin P.N."/>
        </authorList>
    </citation>
    <scope>NUCLEOTIDE SEQUENCE [LARGE SCALE GENOMIC DNA]</scope>
</reference>
<dbReference type="InterPro" id="IPR031316">
    <property type="entry name" value="FlgM_C"/>
</dbReference>
<evidence type="ECO:0000256" key="8">
    <source>
        <dbReference type="ARBA" id="ARBA00030117"/>
    </source>
</evidence>
<dbReference type="GO" id="GO:0044781">
    <property type="term" value="P:bacterial-type flagellum organization"/>
    <property type="evidence" value="ECO:0007669"/>
    <property type="project" value="UniProtKB-KW"/>
</dbReference>
<dbReference type="NCBIfam" id="TIGR03824">
    <property type="entry name" value="FlgM_jcvi"/>
    <property type="match status" value="1"/>
</dbReference>
<organism evidence="11 12">
    <name type="scientific">Oleispira antarctica RB-8</name>
    <dbReference type="NCBI Taxonomy" id="698738"/>
    <lineage>
        <taxon>Bacteria</taxon>
        <taxon>Pseudomonadati</taxon>
        <taxon>Pseudomonadota</taxon>
        <taxon>Gammaproteobacteria</taxon>
        <taxon>Oceanospirillales</taxon>
        <taxon>Oceanospirillaceae</taxon>
        <taxon>Oleispira</taxon>
    </lineage>
</organism>
<dbReference type="AlphaFoldDB" id="R4YQ29"/>
<evidence type="ECO:0000313" key="12">
    <source>
        <dbReference type="Proteomes" id="UP000032749"/>
    </source>
</evidence>
<protein>
    <recommendedName>
        <fullName evidence="2">Negative regulator of flagellin synthesis</fullName>
    </recommendedName>
    <alternativeName>
        <fullName evidence="8">Anti-sigma-28 factor</fullName>
    </alternativeName>
</protein>
<keyword evidence="6" id="KW-0804">Transcription</keyword>
<keyword evidence="3" id="KW-0678">Repressor</keyword>
<evidence type="ECO:0000256" key="7">
    <source>
        <dbReference type="ARBA" id="ARBA00024739"/>
    </source>
</evidence>
<dbReference type="Proteomes" id="UP000032749">
    <property type="component" value="Chromosome"/>
</dbReference>
<comment type="similarity">
    <text evidence="1">Belongs to the FlgM family.</text>
</comment>
<feature type="domain" description="Anti-sigma-28 factor FlgM C-terminal" evidence="10">
    <location>
        <begin position="50"/>
        <end position="104"/>
    </location>
</feature>
<evidence type="ECO:0000256" key="3">
    <source>
        <dbReference type="ARBA" id="ARBA00022491"/>
    </source>
</evidence>
<evidence type="ECO:0000256" key="4">
    <source>
        <dbReference type="ARBA" id="ARBA00022795"/>
    </source>
</evidence>
<evidence type="ECO:0000259" key="10">
    <source>
        <dbReference type="Pfam" id="PF04316"/>
    </source>
</evidence>
<proteinExistence type="inferred from homology"/>
<keyword evidence="5" id="KW-0805">Transcription regulation</keyword>
<feature type="region of interest" description="Disordered" evidence="9">
    <location>
        <begin position="15"/>
        <end position="57"/>
    </location>
</feature>
<dbReference type="SUPFAM" id="SSF101498">
    <property type="entry name" value="Anti-sigma factor FlgM"/>
    <property type="match status" value="1"/>
</dbReference>
<keyword evidence="12" id="KW-1185">Reference proteome</keyword>
<evidence type="ECO:0000256" key="1">
    <source>
        <dbReference type="ARBA" id="ARBA00005322"/>
    </source>
</evidence>
<dbReference type="KEGG" id="oai:OLEAN_C11870"/>
<keyword evidence="11" id="KW-0966">Cell projection</keyword>
<evidence type="ECO:0000256" key="6">
    <source>
        <dbReference type="ARBA" id="ARBA00023163"/>
    </source>
</evidence>
<evidence type="ECO:0000256" key="2">
    <source>
        <dbReference type="ARBA" id="ARBA00017823"/>
    </source>
</evidence>
<comment type="function">
    <text evidence="7">Responsible for the coupling of flagellin expression to flagellar assembly by preventing expression of the flagellin genes when a component of the middle class of proteins is defective. It negatively regulates flagellar genes by inhibiting the activity of FliA by directly binding to FliA.</text>
</comment>
<dbReference type="InterPro" id="IPR007412">
    <property type="entry name" value="FlgM"/>
</dbReference>
<accession>R4YQ29</accession>
<gene>
    <name evidence="11" type="primary">flgM</name>
    <name evidence="11" type="ORF">OLEAN_C11870</name>
</gene>
<name>R4YQ29_OLEAN</name>
<sequence>MQWLGEISMNINKLTSGLDGGSRAKTDAASQQNQKPEENTKSASSVGSGDQVKLSSSSMNIQQIEAEVSKMPDVDDKTIDRIRSAIDNGEYKIDYQQLAGKMLDFEGKLN</sequence>
<dbReference type="HOGENOM" id="CLU_149304_0_2_6"/>